<dbReference type="InterPro" id="IPR013595">
    <property type="entry name" value="Pept_S33_TAP-like_C"/>
</dbReference>
<gene>
    <name evidence="5" type="ORF">P154DRAFT_429605</name>
</gene>
<dbReference type="Gene3D" id="3.40.50.1820">
    <property type="entry name" value="alpha/beta hydrolase"/>
    <property type="match status" value="1"/>
</dbReference>
<dbReference type="AlphaFoldDB" id="A0A6A5WPZ7"/>
<dbReference type="Proteomes" id="UP000799779">
    <property type="component" value="Unassembled WGS sequence"/>
</dbReference>
<keyword evidence="2 5" id="KW-0378">Hydrolase</keyword>
<sequence>MSYDITTIPLSPEINWTPCYDKFLCMQLQVPWDYQDPSVGTTNVAFIKRPGANGGKQDILYNPGGPGGSGVNALLGDAADDMLAIFGQDYNIVSFDPRGVNNSGPFLKCFEDEDERTKFTASQNASLEETFEQSKATGEQCTKNNENTNAKYVGTSAVAQDMMWFSQQQAIVNGEDPGEVKVWYYGVSYGTIIGQTFAAMYPQHVGRMLIDGNVYGVEHYNGLVPSDVDDADKSWAFFFKYCHEAGPDNCAFAGNSTSVTEMELRFRVMLASLDADPIVIEGTPITGASFLSSVYSQTYGPIGSFSSIAKSAAALEARDIEAITEIAAQTAAKRSVTSKNPDYQGVAESDALTIITCVDVNTRYNLNTFEEWQKLTATLQRMSYYQGLAAAKSNILMCRGMDIQPPASQYFAGFNESYPTNTPILFINTLGDPITPLSSALRMSDRFEKSVVLSQDTPGHGFMSWQSECSNGHIARYFLDGTLPPSGTVCESKINPFTATASEKKRDLKRRELMGSSK</sequence>
<accession>A0A6A5WPZ7</accession>
<dbReference type="SUPFAM" id="SSF53474">
    <property type="entry name" value="alpha/beta-Hydrolases"/>
    <property type="match status" value="1"/>
</dbReference>
<feature type="region of interest" description="Disordered" evidence="3">
    <location>
        <begin position="122"/>
        <end position="143"/>
    </location>
</feature>
<protein>
    <submittedName>
        <fullName evidence="5">Alpha/beta-hydrolase</fullName>
    </submittedName>
</protein>
<evidence type="ECO:0000256" key="2">
    <source>
        <dbReference type="ARBA" id="ARBA00022801"/>
    </source>
</evidence>
<reference evidence="5" key="1">
    <citation type="journal article" date="2020" name="Stud. Mycol.">
        <title>101 Dothideomycetes genomes: a test case for predicting lifestyles and emergence of pathogens.</title>
        <authorList>
            <person name="Haridas S."/>
            <person name="Albert R."/>
            <person name="Binder M."/>
            <person name="Bloem J."/>
            <person name="Labutti K."/>
            <person name="Salamov A."/>
            <person name="Andreopoulos B."/>
            <person name="Baker S."/>
            <person name="Barry K."/>
            <person name="Bills G."/>
            <person name="Bluhm B."/>
            <person name="Cannon C."/>
            <person name="Castanera R."/>
            <person name="Culley D."/>
            <person name="Daum C."/>
            <person name="Ezra D."/>
            <person name="Gonzalez J."/>
            <person name="Henrissat B."/>
            <person name="Kuo A."/>
            <person name="Liang C."/>
            <person name="Lipzen A."/>
            <person name="Lutzoni F."/>
            <person name="Magnuson J."/>
            <person name="Mondo S."/>
            <person name="Nolan M."/>
            <person name="Ohm R."/>
            <person name="Pangilinan J."/>
            <person name="Park H.-J."/>
            <person name="Ramirez L."/>
            <person name="Alfaro M."/>
            <person name="Sun H."/>
            <person name="Tritt A."/>
            <person name="Yoshinaga Y."/>
            <person name="Zwiers L.-H."/>
            <person name="Turgeon B."/>
            <person name="Goodwin S."/>
            <person name="Spatafora J."/>
            <person name="Crous P."/>
            <person name="Grigoriev I."/>
        </authorList>
    </citation>
    <scope>NUCLEOTIDE SEQUENCE</scope>
    <source>
        <strain evidence="5">CBS 123094</strain>
    </source>
</reference>
<name>A0A6A5WPZ7_9PLEO</name>
<dbReference type="InterPro" id="IPR051601">
    <property type="entry name" value="Serine_prot/Carboxylest_S33"/>
</dbReference>
<dbReference type="Pfam" id="PF08386">
    <property type="entry name" value="Abhydrolase_4"/>
    <property type="match status" value="1"/>
</dbReference>
<keyword evidence="6" id="KW-1185">Reference proteome</keyword>
<feature type="domain" description="Peptidase S33 tripeptidyl aminopeptidase-like C-terminal" evidence="4">
    <location>
        <begin position="395"/>
        <end position="490"/>
    </location>
</feature>
<dbReference type="OrthoDB" id="425534at2759"/>
<dbReference type="InterPro" id="IPR029058">
    <property type="entry name" value="AB_hydrolase_fold"/>
</dbReference>
<dbReference type="PANTHER" id="PTHR43248">
    <property type="entry name" value="2-SUCCINYL-6-HYDROXY-2,4-CYCLOHEXADIENE-1-CARBOXYLATE SYNTHASE"/>
    <property type="match status" value="1"/>
</dbReference>
<proteinExistence type="inferred from homology"/>
<evidence type="ECO:0000313" key="6">
    <source>
        <dbReference type="Proteomes" id="UP000799779"/>
    </source>
</evidence>
<evidence type="ECO:0000256" key="3">
    <source>
        <dbReference type="SAM" id="MobiDB-lite"/>
    </source>
</evidence>
<organism evidence="5 6">
    <name type="scientific">Amniculicola lignicola CBS 123094</name>
    <dbReference type="NCBI Taxonomy" id="1392246"/>
    <lineage>
        <taxon>Eukaryota</taxon>
        <taxon>Fungi</taxon>
        <taxon>Dikarya</taxon>
        <taxon>Ascomycota</taxon>
        <taxon>Pezizomycotina</taxon>
        <taxon>Dothideomycetes</taxon>
        <taxon>Pleosporomycetidae</taxon>
        <taxon>Pleosporales</taxon>
        <taxon>Amniculicolaceae</taxon>
        <taxon>Amniculicola</taxon>
    </lineage>
</organism>
<comment type="similarity">
    <text evidence="1">Belongs to the peptidase S33 family.</text>
</comment>
<evidence type="ECO:0000256" key="1">
    <source>
        <dbReference type="ARBA" id="ARBA00010088"/>
    </source>
</evidence>
<dbReference type="PANTHER" id="PTHR43248:SF25">
    <property type="entry name" value="AB HYDROLASE-1 DOMAIN-CONTAINING PROTEIN-RELATED"/>
    <property type="match status" value="1"/>
</dbReference>
<evidence type="ECO:0000313" key="5">
    <source>
        <dbReference type="EMBL" id="KAF2003128.1"/>
    </source>
</evidence>
<dbReference type="GO" id="GO:0016787">
    <property type="term" value="F:hydrolase activity"/>
    <property type="evidence" value="ECO:0007669"/>
    <property type="project" value="UniProtKB-KW"/>
</dbReference>
<evidence type="ECO:0000259" key="4">
    <source>
        <dbReference type="Pfam" id="PF08386"/>
    </source>
</evidence>
<dbReference type="EMBL" id="ML977574">
    <property type="protein sequence ID" value="KAF2003128.1"/>
    <property type="molecule type" value="Genomic_DNA"/>
</dbReference>